<evidence type="ECO:0000256" key="1">
    <source>
        <dbReference type="SAM" id="MobiDB-lite"/>
    </source>
</evidence>
<dbReference type="Proteomes" id="UP001432161">
    <property type="component" value="Chromosome"/>
</dbReference>
<dbReference type="SUPFAM" id="SSF51735">
    <property type="entry name" value="NAD(P)-binding Rossmann-fold domains"/>
    <property type="match status" value="1"/>
</dbReference>
<feature type="region of interest" description="Disordered" evidence="1">
    <location>
        <begin position="1"/>
        <end position="27"/>
    </location>
</feature>
<dbReference type="PANTHER" id="PTHR43781">
    <property type="entry name" value="SACCHAROPINE DEHYDROGENASE"/>
    <property type="match status" value="1"/>
</dbReference>
<accession>A0ABZ1V5P7</accession>
<name>A0ABZ1V5P7_9ACTN</name>
<evidence type="ECO:0000313" key="3">
    <source>
        <dbReference type="Proteomes" id="UP001432161"/>
    </source>
</evidence>
<protein>
    <recommendedName>
        <fullName evidence="4">Saccharopine dehydrogenase NADP binding domain-containing protein</fullName>
    </recommendedName>
</protein>
<sequence length="395" mass="40087">MSEKTGTGTETGAEAGPDTAADAGARPGNGGIWIFGATGRTGRRIAALLAARGLPPVLVGRDATRLREVAGEAGGVDGDARTVVAATPEEAARRLAEDAAAGAPAVVVNTIGPFTSTAVPLIRACPPGTHYLDLSNELTSIRQVLDLHEEALAQGSTLVPGAGFGVCATESAARKVREGRPTPERVRVDALPSVESEPGVLGPALAASLVDGFAIGGRRYEAGRLVRVRLGGGVETLTLPDGSTARTLAVPTGDLEAAHHATGAPYVTAGNSEVPSGRAIRALLPLLAAVLARPAIGNAAKRRLARVEVKPKPPARAHSWARAHATWPDGTTHEVWLRAADGMDFTTTIAAEVAARLSQGGTPPGAHTPATLFGPGLAEAVGGRFVEGGATSRTV</sequence>
<dbReference type="Gene3D" id="3.40.50.720">
    <property type="entry name" value="NAD(P)-binding Rossmann-like Domain"/>
    <property type="match status" value="1"/>
</dbReference>
<evidence type="ECO:0000313" key="2">
    <source>
        <dbReference type="EMBL" id="WUR39364.1"/>
    </source>
</evidence>
<dbReference type="PANTHER" id="PTHR43781:SF1">
    <property type="entry name" value="SACCHAROPINE DEHYDROGENASE"/>
    <property type="match status" value="1"/>
</dbReference>
<proteinExistence type="predicted"/>
<gene>
    <name evidence="2" type="ORF">OHN36_20480</name>
</gene>
<reference evidence="2" key="1">
    <citation type="submission" date="2022-10" db="EMBL/GenBank/DDBJ databases">
        <title>The complete genomes of actinobacterial strains from the NBC collection.</title>
        <authorList>
            <person name="Joergensen T.S."/>
            <person name="Alvarez Arevalo M."/>
            <person name="Sterndorff E.B."/>
            <person name="Faurdal D."/>
            <person name="Vuksanovic O."/>
            <person name="Mourched A.-S."/>
            <person name="Charusanti P."/>
            <person name="Shaw S."/>
            <person name="Blin K."/>
            <person name="Weber T."/>
        </authorList>
    </citation>
    <scope>NUCLEOTIDE SEQUENCE</scope>
    <source>
        <strain evidence="2">NBC_00489</strain>
    </source>
</reference>
<organism evidence="2 3">
    <name type="scientific">Streptomyces griseoaurantiacus</name>
    <dbReference type="NCBI Taxonomy" id="68213"/>
    <lineage>
        <taxon>Bacteria</taxon>
        <taxon>Bacillati</taxon>
        <taxon>Actinomycetota</taxon>
        <taxon>Actinomycetes</taxon>
        <taxon>Kitasatosporales</taxon>
        <taxon>Streptomycetaceae</taxon>
        <taxon>Streptomyces</taxon>
        <taxon>Streptomyces aurantiacus group</taxon>
    </lineage>
</organism>
<dbReference type="EMBL" id="CP108330">
    <property type="protein sequence ID" value="WUR39364.1"/>
    <property type="molecule type" value="Genomic_DNA"/>
</dbReference>
<feature type="compositionally biased region" description="Low complexity" evidence="1">
    <location>
        <begin position="1"/>
        <end position="26"/>
    </location>
</feature>
<keyword evidence="3" id="KW-1185">Reference proteome</keyword>
<evidence type="ECO:0008006" key="4">
    <source>
        <dbReference type="Google" id="ProtNLM"/>
    </source>
</evidence>
<dbReference type="InterPro" id="IPR036291">
    <property type="entry name" value="NAD(P)-bd_dom_sf"/>
</dbReference>